<reference evidence="2 3" key="1">
    <citation type="submission" date="2023-10" db="EMBL/GenBank/DDBJ databases">
        <title>Niallia locisalis sp.nov. isolated from a salt pond sample.</title>
        <authorList>
            <person name="Li X.-J."/>
            <person name="Dong L."/>
        </authorList>
    </citation>
    <scope>NUCLEOTIDE SEQUENCE [LARGE SCALE GENOMIC DNA]</scope>
    <source>
        <strain evidence="2 3">DSM 29761</strain>
    </source>
</reference>
<feature type="chain" id="PRO_5046645760" evidence="1">
    <location>
        <begin position="21"/>
        <end position="105"/>
    </location>
</feature>
<gene>
    <name evidence="2" type="ORF">R4Z09_19115</name>
</gene>
<protein>
    <submittedName>
        <fullName evidence="2">Uncharacterized protein</fullName>
    </submittedName>
</protein>
<dbReference type="EMBL" id="CP137640">
    <property type="protein sequence ID" value="WVX79407.1"/>
    <property type="molecule type" value="Genomic_DNA"/>
</dbReference>
<dbReference type="Proteomes" id="UP001357223">
    <property type="component" value="Chromosome"/>
</dbReference>
<keyword evidence="1" id="KW-0732">Signal</keyword>
<evidence type="ECO:0000256" key="1">
    <source>
        <dbReference type="SAM" id="SignalP"/>
    </source>
</evidence>
<name>A0ABZ2C8D2_9BACI</name>
<proteinExistence type="predicted"/>
<accession>A0ABZ2C8D2</accession>
<evidence type="ECO:0000313" key="3">
    <source>
        <dbReference type="Proteomes" id="UP001357223"/>
    </source>
</evidence>
<feature type="signal peptide" evidence="1">
    <location>
        <begin position="1"/>
        <end position="20"/>
    </location>
</feature>
<keyword evidence="3" id="KW-1185">Reference proteome</keyword>
<dbReference type="PROSITE" id="PS51257">
    <property type="entry name" value="PROKAR_LIPOPROTEIN"/>
    <property type="match status" value="1"/>
</dbReference>
<sequence length="105" mass="12194">MIRKLFLSLLTLFLISTLFACNKTEVNEKSYAEYWNELDMNQKQWIVATELEKLKAIGYTVIVEEYYFIDRLDVYYNDNPPGDLPVPKALKKIGFSTGTLQMSAK</sequence>
<organism evidence="2 3">
    <name type="scientific">Niallia oryzisoli</name>
    <dbReference type="NCBI Taxonomy" id="1737571"/>
    <lineage>
        <taxon>Bacteria</taxon>
        <taxon>Bacillati</taxon>
        <taxon>Bacillota</taxon>
        <taxon>Bacilli</taxon>
        <taxon>Bacillales</taxon>
        <taxon>Bacillaceae</taxon>
        <taxon>Niallia</taxon>
    </lineage>
</organism>
<evidence type="ECO:0000313" key="2">
    <source>
        <dbReference type="EMBL" id="WVX79407.1"/>
    </source>
</evidence>
<dbReference type="RefSeq" id="WP_338448341.1">
    <property type="nucleotide sequence ID" value="NZ_CP137640.1"/>
</dbReference>